<dbReference type="Gene3D" id="3.30.420.10">
    <property type="entry name" value="Ribonuclease H-like superfamily/Ribonuclease H"/>
    <property type="match status" value="1"/>
</dbReference>
<dbReference type="PANTHER" id="PTHR46060:SF3">
    <property type="entry name" value="PROTEIN GVQW3"/>
    <property type="match status" value="1"/>
</dbReference>
<dbReference type="AlphaFoldDB" id="A0A836F536"/>
<dbReference type="InterPro" id="IPR036397">
    <property type="entry name" value="RNaseH_sf"/>
</dbReference>
<dbReference type="Proteomes" id="UP000669903">
    <property type="component" value="Unassembled WGS sequence"/>
</dbReference>
<proteinExistence type="predicted"/>
<sequence>MCDEKHEQRINVKFLVKLKKTPTECYKLLKEAYGENSLSRARVFEWYKRFSEGQESTEDDQRPGRPVSVSTPQSTAPVHNALSVNYLAARGTPVLEHAPYSPDLASCDFFLFPKIKSALKGTQFESMEEVKRKSAELLNALTKEDFQHCFDQWKKRMERCVARGGEYIEGEHLIVE</sequence>
<feature type="non-terminal residue" evidence="3">
    <location>
        <position position="1"/>
    </location>
</feature>
<dbReference type="EMBL" id="JAANIC010003813">
    <property type="protein sequence ID" value="KAG5337601.1"/>
    <property type="molecule type" value="Genomic_DNA"/>
</dbReference>
<dbReference type="GO" id="GO:0003676">
    <property type="term" value="F:nucleic acid binding"/>
    <property type="evidence" value="ECO:0007669"/>
    <property type="project" value="InterPro"/>
</dbReference>
<keyword evidence="4" id="KW-1185">Reference proteome</keyword>
<feature type="region of interest" description="Disordered" evidence="1">
    <location>
        <begin position="54"/>
        <end position="75"/>
    </location>
</feature>
<dbReference type="PANTHER" id="PTHR46060">
    <property type="entry name" value="MARINER MOS1 TRANSPOSASE-LIKE PROTEIN"/>
    <property type="match status" value="1"/>
</dbReference>
<organism evidence="3 4">
    <name type="scientific">Acromyrmex charruanus</name>
    <dbReference type="NCBI Taxonomy" id="2715315"/>
    <lineage>
        <taxon>Eukaryota</taxon>
        <taxon>Metazoa</taxon>
        <taxon>Ecdysozoa</taxon>
        <taxon>Arthropoda</taxon>
        <taxon>Hexapoda</taxon>
        <taxon>Insecta</taxon>
        <taxon>Pterygota</taxon>
        <taxon>Neoptera</taxon>
        <taxon>Endopterygota</taxon>
        <taxon>Hymenoptera</taxon>
        <taxon>Apocrita</taxon>
        <taxon>Aculeata</taxon>
        <taxon>Formicoidea</taxon>
        <taxon>Formicidae</taxon>
        <taxon>Myrmicinae</taxon>
        <taxon>Acromyrmex</taxon>
    </lineage>
</organism>
<dbReference type="Gene3D" id="1.10.10.1450">
    <property type="match status" value="1"/>
</dbReference>
<reference evidence="3" key="1">
    <citation type="submission" date="2020-03" db="EMBL/GenBank/DDBJ databases">
        <title>Relaxed selection underlies rapid genomic changes in the transitions from sociality to social parasitism in ants.</title>
        <authorList>
            <person name="Bi X."/>
        </authorList>
    </citation>
    <scope>NUCLEOTIDE SEQUENCE</scope>
    <source>
        <strain evidence="3">BGI-DK2014a</strain>
        <tissue evidence="3">Whole body</tissue>
    </source>
</reference>
<evidence type="ECO:0000259" key="2">
    <source>
        <dbReference type="Pfam" id="PF17906"/>
    </source>
</evidence>
<evidence type="ECO:0000313" key="3">
    <source>
        <dbReference type="EMBL" id="KAG5337601.1"/>
    </source>
</evidence>
<evidence type="ECO:0000256" key="1">
    <source>
        <dbReference type="SAM" id="MobiDB-lite"/>
    </source>
</evidence>
<dbReference type="InterPro" id="IPR052709">
    <property type="entry name" value="Transposase-MT_Hybrid"/>
</dbReference>
<name>A0A836F536_9HYME</name>
<gene>
    <name evidence="3" type="ORF">G6Z76_0003339</name>
</gene>
<protein>
    <submittedName>
        <fullName evidence="3">MOS1T transposase</fullName>
    </submittedName>
</protein>
<accession>A0A836F536</accession>
<feature type="non-terminal residue" evidence="3">
    <location>
        <position position="176"/>
    </location>
</feature>
<evidence type="ECO:0000313" key="4">
    <source>
        <dbReference type="Proteomes" id="UP000669903"/>
    </source>
</evidence>
<dbReference type="InterPro" id="IPR041426">
    <property type="entry name" value="Mos1_HTH"/>
</dbReference>
<comment type="caution">
    <text evidence="3">The sequence shown here is derived from an EMBL/GenBank/DDBJ whole genome shotgun (WGS) entry which is preliminary data.</text>
</comment>
<dbReference type="Pfam" id="PF17906">
    <property type="entry name" value="HTH_48"/>
    <property type="match status" value="1"/>
</dbReference>
<feature type="domain" description="Mos1 transposase HTH" evidence="2">
    <location>
        <begin position="13"/>
        <end position="53"/>
    </location>
</feature>